<dbReference type="InterPro" id="IPR056746">
    <property type="entry name" value="SPAN_dom"/>
</dbReference>
<proteinExistence type="predicted"/>
<evidence type="ECO:0000259" key="2">
    <source>
        <dbReference type="Pfam" id="PF02510"/>
    </source>
</evidence>
<feature type="compositionally biased region" description="Low complexity" evidence="1">
    <location>
        <begin position="203"/>
        <end position="223"/>
    </location>
</feature>
<feature type="compositionally biased region" description="Low complexity" evidence="1">
    <location>
        <begin position="51"/>
        <end position="64"/>
    </location>
</feature>
<feature type="compositionally biased region" description="Low complexity" evidence="1">
    <location>
        <begin position="259"/>
        <end position="276"/>
    </location>
</feature>
<evidence type="ECO:0000313" key="4">
    <source>
        <dbReference type="Proteomes" id="UP000259465"/>
    </source>
</evidence>
<feature type="compositionally biased region" description="Polar residues" evidence="1">
    <location>
        <begin position="328"/>
        <end position="348"/>
    </location>
</feature>
<feature type="compositionally biased region" description="Polar residues" evidence="1">
    <location>
        <begin position="354"/>
        <end position="364"/>
    </location>
</feature>
<feature type="compositionally biased region" description="Basic and acidic residues" evidence="1">
    <location>
        <begin position="87"/>
        <end position="96"/>
    </location>
</feature>
<feature type="compositionally biased region" description="Low complexity" evidence="1">
    <location>
        <begin position="235"/>
        <end position="245"/>
    </location>
</feature>
<organism evidence="3 4">
    <name type="scientific">Chromobacterium rhizoryzae</name>
    <dbReference type="NCBI Taxonomy" id="1778675"/>
    <lineage>
        <taxon>Bacteria</taxon>
        <taxon>Pseudomonadati</taxon>
        <taxon>Pseudomonadota</taxon>
        <taxon>Betaproteobacteria</taxon>
        <taxon>Neisseriales</taxon>
        <taxon>Chromobacteriaceae</taxon>
        <taxon>Chromobacterium</taxon>
    </lineage>
</organism>
<feature type="compositionally biased region" description="Low complexity" evidence="1">
    <location>
        <begin position="292"/>
        <end position="307"/>
    </location>
</feature>
<dbReference type="EMBL" id="CP031968">
    <property type="protein sequence ID" value="AXT48384.1"/>
    <property type="molecule type" value="Genomic_DNA"/>
</dbReference>
<sequence length="386" mass="39576">MAAQGRQVSTLGQVAAPSGTHAAFAAGRGRAGREDDMEAMTPIPAPSADTRPASAADADGAAEAFAREAQRQRRDAADPDRDGEDVAGEREQDRFRLPAGALWQPPLPPHWNAARLNAGGRHAAEAALSAPGKRGQTPLGDGERSAAAARGKTVVGPQGLHAAAAALAAKHAASLAPAAEAKLKPVSSMSAAQHKAEHTPGKGETALPGAAASAEASIAMPLATSTPHGRAKVDTAAPASASTPAVAREGGEARKNETAPAAAAAVAPQQAQASAPATPPRDTAPPARPRQDPAQAQAQTTLSATSAPEPAQPGLTYRFQRWGGEHTVNVQSQPGGVLSLQPSDSLVQQRLGEQWQSGNPQQWQMARDDGREQGRQQPQRDEEEDA</sequence>
<feature type="compositionally biased region" description="Basic and acidic residues" evidence="1">
    <location>
        <begin position="65"/>
        <end position="80"/>
    </location>
</feature>
<feature type="compositionally biased region" description="Polar residues" evidence="1">
    <location>
        <begin position="1"/>
        <end position="12"/>
    </location>
</feature>
<evidence type="ECO:0000256" key="1">
    <source>
        <dbReference type="SAM" id="MobiDB-lite"/>
    </source>
</evidence>
<feature type="compositionally biased region" description="Pro residues" evidence="1">
    <location>
        <begin position="277"/>
        <end position="288"/>
    </location>
</feature>
<dbReference type="Proteomes" id="UP000259465">
    <property type="component" value="Chromosome"/>
</dbReference>
<feature type="compositionally biased region" description="Basic and acidic residues" evidence="1">
    <location>
        <begin position="366"/>
        <end position="380"/>
    </location>
</feature>
<protein>
    <recommendedName>
        <fullName evidence="2">Surface presentation of antigen domain-containing protein</fullName>
    </recommendedName>
</protein>
<reference evidence="3 4" key="1">
    <citation type="submission" date="2018-08" db="EMBL/GenBank/DDBJ databases">
        <title>Complete genome sequence of JP2-74.</title>
        <authorList>
            <person name="Wu L."/>
        </authorList>
    </citation>
    <scope>NUCLEOTIDE SEQUENCE [LARGE SCALE GENOMIC DNA]</scope>
    <source>
        <strain evidence="3 4">JP2-74</strain>
    </source>
</reference>
<dbReference type="KEGG" id="crz:D1345_20435"/>
<dbReference type="AlphaFoldDB" id="A0AAD0W9G9"/>
<feature type="domain" description="Surface presentation of antigen" evidence="2">
    <location>
        <begin position="311"/>
        <end position="384"/>
    </location>
</feature>
<name>A0AAD0W9G9_9NEIS</name>
<feature type="compositionally biased region" description="Low complexity" evidence="1">
    <location>
        <begin position="171"/>
        <end position="180"/>
    </location>
</feature>
<accession>A0AAD0W9G9</accession>
<keyword evidence="4" id="KW-1185">Reference proteome</keyword>
<feature type="region of interest" description="Disordered" evidence="1">
    <location>
        <begin position="1"/>
        <end position="153"/>
    </location>
</feature>
<dbReference type="Pfam" id="PF02510">
    <property type="entry name" value="SPAN"/>
    <property type="match status" value="1"/>
</dbReference>
<feature type="region of interest" description="Disordered" evidence="1">
    <location>
        <begin position="171"/>
        <end position="386"/>
    </location>
</feature>
<evidence type="ECO:0000313" key="3">
    <source>
        <dbReference type="EMBL" id="AXT48384.1"/>
    </source>
</evidence>
<gene>
    <name evidence="3" type="ORF">D1345_20435</name>
</gene>